<proteinExistence type="predicted"/>
<evidence type="ECO:0000259" key="3">
    <source>
        <dbReference type="SMART" id="SM00829"/>
    </source>
</evidence>
<dbReference type="PANTHER" id="PTHR48106:SF5">
    <property type="entry name" value="ZINC-CONTAINING ALCOHOL DEHYDROGENASE"/>
    <property type="match status" value="1"/>
</dbReference>
<dbReference type="EMBL" id="JAPDRL010000053">
    <property type="protein sequence ID" value="KAJ9661967.1"/>
    <property type="molecule type" value="Genomic_DNA"/>
</dbReference>
<dbReference type="SUPFAM" id="SSF51735">
    <property type="entry name" value="NAD(P)-binding Rossmann-fold domains"/>
    <property type="match status" value="1"/>
</dbReference>
<evidence type="ECO:0000256" key="2">
    <source>
        <dbReference type="ARBA" id="ARBA00023002"/>
    </source>
</evidence>
<organism evidence="4 5">
    <name type="scientific">Coniosporium apollinis</name>
    <dbReference type="NCBI Taxonomy" id="61459"/>
    <lineage>
        <taxon>Eukaryota</taxon>
        <taxon>Fungi</taxon>
        <taxon>Dikarya</taxon>
        <taxon>Ascomycota</taxon>
        <taxon>Pezizomycotina</taxon>
        <taxon>Dothideomycetes</taxon>
        <taxon>Dothideomycetes incertae sedis</taxon>
        <taxon>Coniosporium</taxon>
    </lineage>
</organism>
<keyword evidence="2" id="KW-0560">Oxidoreductase</keyword>
<comment type="caution">
    <text evidence="4">The sequence shown here is derived from an EMBL/GenBank/DDBJ whole genome shotgun (WGS) entry which is preliminary data.</text>
</comment>
<evidence type="ECO:0000313" key="5">
    <source>
        <dbReference type="Proteomes" id="UP001172684"/>
    </source>
</evidence>
<dbReference type="InterPro" id="IPR013154">
    <property type="entry name" value="ADH-like_N"/>
</dbReference>
<dbReference type="Gene3D" id="3.90.180.10">
    <property type="entry name" value="Medium-chain alcohol dehydrogenases, catalytic domain"/>
    <property type="match status" value="1"/>
</dbReference>
<dbReference type="Pfam" id="PF00107">
    <property type="entry name" value="ADH_zinc_N"/>
    <property type="match status" value="1"/>
</dbReference>
<protein>
    <recommendedName>
        <fullName evidence="3">Enoyl reductase (ER) domain-containing protein</fullName>
    </recommendedName>
</protein>
<reference evidence="4" key="1">
    <citation type="submission" date="2022-10" db="EMBL/GenBank/DDBJ databases">
        <title>Culturing micro-colonial fungi from biological soil crusts in the Mojave desert and describing Neophaeococcomyces mojavensis, and introducing the new genera and species Taxawa tesnikishii.</title>
        <authorList>
            <person name="Kurbessoian T."/>
            <person name="Stajich J.E."/>
        </authorList>
    </citation>
    <scope>NUCLEOTIDE SEQUENCE</scope>
    <source>
        <strain evidence="4">TK_1</strain>
    </source>
</reference>
<sequence length="345" mass="37049">MATKGGRQARVYRFNEYGGPERLQLKEEEVPYPSAGHVRVRIEAMSLNNADSLFLANQYIKPPALPSKLGYEIAGIVDAIGEGVKSFDVGDRVSSIPAFSVAEYGNFAELTVLPERALMHTPKNLDKIQAASFTFAYFTNYYGLFDLGQLKPFQTVLITAASSTTGLAAISMVRAAGSTVIATSRSSAKADALKKAGADYVIATAEEDLVERVHAITGGKGVDIAYDCIAGPMSEAIVNCVRQFGHWVVYGAMDPSPAPFSVLQLMVKTVKLDTFMVFDFTGHPGLNIPGNDQALARAMEYVSRGVESGALPIVVDKVFKGLESVPDALRRQQKGTGTGKIVVEL</sequence>
<dbReference type="Proteomes" id="UP001172684">
    <property type="component" value="Unassembled WGS sequence"/>
</dbReference>
<dbReference type="SMART" id="SM00829">
    <property type="entry name" value="PKS_ER"/>
    <property type="match status" value="1"/>
</dbReference>
<gene>
    <name evidence="4" type="ORF">H2201_006256</name>
</gene>
<name>A0ABQ9NMB5_9PEZI</name>
<dbReference type="InterPro" id="IPR011032">
    <property type="entry name" value="GroES-like_sf"/>
</dbReference>
<keyword evidence="5" id="KW-1185">Reference proteome</keyword>
<dbReference type="CDD" id="cd08268">
    <property type="entry name" value="MDR2"/>
    <property type="match status" value="1"/>
</dbReference>
<feature type="domain" description="Enoyl reductase (ER)" evidence="3">
    <location>
        <begin position="18"/>
        <end position="343"/>
    </location>
</feature>
<keyword evidence="1" id="KW-0521">NADP</keyword>
<dbReference type="PANTHER" id="PTHR48106">
    <property type="entry name" value="QUINONE OXIDOREDUCTASE PIG3-RELATED"/>
    <property type="match status" value="1"/>
</dbReference>
<dbReference type="Gene3D" id="3.40.50.720">
    <property type="entry name" value="NAD(P)-binding Rossmann-like Domain"/>
    <property type="match status" value="1"/>
</dbReference>
<dbReference type="InterPro" id="IPR036291">
    <property type="entry name" value="NAD(P)-bd_dom_sf"/>
</dbReference>
<accession>A0ABQ9NMB5</accession>
<evidence type="ECO:0000256" key="1">
    <source>
        <dbReference type="ARBA" id="ARBA00022857"/>
    </source>
</evidence>
<dbReference type="SUPFAM" id="SSF50129">
    <property type="entry name" value="GroES-like"/>
    <property type="match status" value="1"/>
</dbReference>
<dbReference type="InterPro" id="IPR013149">
    <property type="entry name" value="ADH-like_C"/>
</dbReference>
<evidence type="ECO:0000313" key="4">
    <source>
        <dbReference type="EMBL" id="KAJ9661967.1"/>
    </source>
</evidence>
<dbReference type="InterPro" id="IPR020843">
    <property type="entry name" value="ER"/>
</dbReference>
<dbReference type="Pfam" id="PF08240">
    <property type="entry name" value="ADH_N"/>
    <property type="match status" value="1"/>
</dbReference>